<evidence type="ECO:0000259" key="4">
    <source>
        <dbReference type="Pfam" id="PF03936"/>
    </source>
</evidence>
<dbReference type="InterPro" id="IPR008949">
    <property type="entry name" value="Isoprenoid_synthase_dom_sf"/>
</dbReference>
<dbReference type="AlphaFoldDB" id="A0AAP0K369"/>
<dbReference type="Proteomes" id="UP001417504">
    <property type="component" value="Unassembled WGS sequence"/>
</dbReference>
<dbReference type="InterPro" id="IPR005630">
    <property type="entry name" value="Terpene_synthase_metal-bd"/>
</dbReference>
<feature type="domain" description="Terpene synthase metal-binding" evidence="4">
    <location>
        <begin position="112"/>
        <end position="154"/>
    </location>
</feature>
<comment type="caution">
    <text evidence="5">The sequence shown here is derived from an EMBL/GenBank/DDBJ whole genome shotgun (WGS) entry which is preliminary data.</text>
</comment>
<dbReference type="Gene3D" id="1.10.600.10">
    <property type="entry name" value="Farnesyl Diphosphate Synthase"/>
    <property type="match status" value="1"/>
</dbReference>
<dbReference type="GO" id="GO:0016114">
    <property type="term" value="P:terpenoid biosynthetic process"/>
    <property type="evidence" value="ECO:0007669"/>
    <property type="project" value="InterPro"/>
</dbReference>
<dbReference type="SUPFAM" id="SSF48576">
    <property type="entry name" value="Terpenoid synthases"/>
    <property type="match status" value="1"/>
</dbReference>
<organism evidence="5 6">
    <name type="scientific">Stephania japonica</name>
    <dbReference type="NCBI Taxonomy" id="461633"/>
    <lineage>
        <taxon>Eukaryota</taxon>
        <taxon>Viridiplantae</taxon>
        <taxon>Streptophyta</taxon>
        <taxon>Embryophyta</taxon>
        <taxon>Tracheophyta</taxon>
        <taxon>Spermatophyta</taxon>
        <taxon>Magnoliopsida</taxon>
        <taxon>Ranunculales</taxon>
        <taxon>Menispermaceae</taxon>
        <taxon>Menispermoideae</taxon>
        <taxon>Cissampelideae</taxon>
        <taxon>Stephania</taxon>
    </lineage>
</organism>
<reference evidence="5 6" key="1">
    <citation type="submission" date="2024-01" db="EMBL/GenBank/DDBJ databases">
        <title>Genome assemblies of Stephania.</title>
        <authorList>
            <person name="Yang L."/>
        </authorList>
    </citation>
    <scope>NUCLEOTIDE SEQUENCE [LARGE SCALE GENOMIC DNA]</scope>
    <source>
        <strain evidence="5">QJT</strain>
        <tissue evidence="5">Leaf</tissue>
    </source>
</reference>
<evidence type="ECO:0000256" key="3">
    <source>
        <dbReference type="ARBA" id="ARBA00022842"/>
    </source>
</evidence>
<evidence type="ECO:0000313" key="5">
    <source>
        <dbReference type="EMBL" id="KAK9145111.1"/>
    </source>
</evidence>
<dbReference type="EMBL" id="JBBNAE010000002">
    <property type="protein sequence ID" value="KAK9145111.1"/>
    <property type="molecule type" value="Genomic_DNA"/>
</dbReference>
<proteinExistence type="predicted"/>
<keyword evidence="2" id="KW-0479">Metal-binding</keyword>
<dbReference type="PANTHER" id="PTHR31225:SF252">
    <property type="entry name" value="TERPENE SYNTHASE 12-RELATED"/>
    <property type="match status" value="1"/>
</dbReference>
<name>A0AAP0K369_9MAGN</name>
<evidence type="ECO:0000256" key="2">
    <source>
        <dbReference type="ARBA" id="ARBA00022723"/>
    </source>
</evidence>
<evidence type="ECO:0000256" key="1">
    <source>
        <dbReference type="ARBA" id="ARBA00001946"/>
    </source>
</evidence>
<evidence type="ECO:0000313" key="6">
    <source>
        <dbReference type="Proteomes" id="UP001417504"/>
    </source>
</evidence>
<protein>
    <recommendedName>
        <fullName evidence="4">Terpene synthase metal-binding domain-containing protein</fullName>
    </recommendedName>
</protein>
<dbReference type="GO" id="GO:0000287">
    <property type="term" value="F:magnesium ion binding"/>
    <property type="evidence" value="ECO:0007669"/>
    <property type="project" value="InterPro"/>
</dbReference>
<dbReference type="InterPro" id="IPR050148">
    <property type="entry name" value="Terpene_synthase-like"/>
</dbReference>
<keyword evidence="3" id="KW-0460">Magnesium</keyword>
<keyword evidence="6" id="KW-1185">Reference proteome</keyword>
<dbReference type="GO" id="GO:0010333">
    <property type="term" value="F:terpene synthase activity"/>
    <property type="evidence" value="ECO:0007669"/>
    <property type="project" value="InterPro"/>
</dbReference>
<gene>
    <name evidence="5" type="ORF">Sjap_005014</name>
</gene>
<accession>A0AAP0K369</accession>
<dbReference type="Pfam" id="PF03936">
    <property type="entry name" value="Terpene_synth_C"/>
    <property type="match status" value="1"/>
</dbReference>
<comment type="cofactor">
    <cofactor evidence="1">
        <name>Mg(2+)</name>
        <dbReference type="ChEBI" id="CHEBI:18420"/>
    </cofactor>
</comment>
<dbReference type="PANTHER" id="PTHR31225">
    <property type="entry name" value="OS04G0344100 PROTEIN-RELATED"/>
    <property type="match status" value="1"/>
</dbReference>
<sequence length="209" mass="24507">MASSNKLEGDDGALLDQSRSDMWRATVLGEFARVRAKIWETASKRISRKIDDLDLKRSCERLEKQRHRLFWFRYTSTMMTWQQCTTNGRKARKYYESHKIENQKRHRNMKKKINAEREKGDVAKSIQCYMKETGVSEEVTREYIKHLIGEIWKKLNKERVDHSLFSKPFIGTAVNLAQMAQCMYQYGDGHGDSDGHTKNEVLSLLVEPL</sequence>